<sequence>MDSSYLYLDCPSLLIYTEQQIVDELAQTNPDILDLTTDFPSTLSGSLRMNMTVPTPRDRTGNLTFISECSAAKTPDGNDTLAFAVCSLSQTFVSAYVSCDNTNCTVISVQKYPSRVPTTIAPFETEFLKASDTGLSAYPNIGDSPYSITELWIRDPWNATQPGTGVACDLGPLVGDELEFTKRLSYLINTFYSTGFTTDFTVGSLPEPPNGNVTLSDPTTGETYKVPITGTADNAVHTYQDDASPELWGINWEFIAIFEFCASVLLLLGLAGILLESRTIAPDVLGWVSNLSRQSRYVKLPKVEGEDGVMSGAERARRLAETRVMMQEIRGRIVLGSVTEGAARLEKGKVYR</sequence>
<evidence type="ECO:0000313" key="2">
    <source>
        <dbReference type="Proteomes" id="UP000235672"/>
    </source>
</evidence>
<evidence type="ECO:0000313" key="1">
    <source>
        <dbReference type="EMBL" id="PMD21206.1"/>
    </source>
</evidence>
<dbReference type="Proteomes" id="UP000235672">
    <property type="component" value="Unassembled WGS sequence"/>
</dbReference>
<gene>
    <name evidence="1" type="ORF">NA56DRAFT_645894</name>
</gene>
<accession>A0A2J6Q4L8</accession>
<protein>
    <submittedName>
        <fullName evidence="1">Uncharacterized protein</fullName>
    </submittedName>
</protein>
<dbReference type="OrthoDB" id="3692311at2759"/>
<reference evidence="1 2" key="1">
    <citation type="submission" date="2016-05" db="EMBL/GenBank/DDBJ databases">
        <title>A degradative enzymes factory behind the ericoid mycorrhizal symbiosis.</title>
        <authorList>
            <consortium name="DOE Joint Genome Institute"/>
            <person name="Martino E."/>
            <person name="Morin E."/>
            <person name="Grelet G."/>
            <person name="Kuo A."/>
            <person name="Kohler A."/>
            <person name="Daghino S."/>
            <person name="Barry K."/>
            <person name="Choi C."/>
            <person name="Cichocki N."/>
            <person name="Clum A."/>
            <person name="Copeland A."/>
            <person name="Hainaut M."/>
            <person name="Haridas S."/>
            <person name="Labutti K."/>
            <person name="Lindquist E."/>
            <person name="Lipzen A."/>
            <person name="Khouja H.-R."/>
            <person name="Murat C."/>
            <person name="Ohm R."/>
            <person name="Olson A."/>
            <person name="Spatafora J."/>
            <person name="Veneault-Fourrey C."/>
            <person name="Henrissat B."/>
            <person name="Grigoriev I."/>
            <person name="Martin F."/>
            <person name="Perotto S."/>
        </authorList>
    </citation>
    <scope>NUCLEOTIDE SEQUENCE [LARGE SCALE GENOMIC DNA]</scope>
    <source>
        <strain evidence="1 2">UAMH 7357</strain>
    </source>
</reference>
<keyword evidence="2" id="KW-1185">Reference proteome</keyword>
<name>A0A2J6Q4L8_9HELO</name>
<dbReference type="AlphaFoldDB" id="A0A2J6Q4L8"/>
<organism evidence="1 2">
    <name type="scientific">Hyaloscypha hepaticicola</name>
    <dbReference type="NCBI Taxonomy" id="2082293"/>
    <lineage>
        <taxon>Eukaryota</taxon>
        <taxon>Fungi</taxon>
        <taxon>Dikarya</taxon>
        <taxon>Ascomycota</taxon>
        <taxon>Pezizomycotina</taxon>
        <taxon>Leotiomycetes</taxon>
        <taxon>Helotiales</taxon>
        <taxon>Hyaloscyphaceae</taxon>
        <taxon>Hyaloscypha</taxon>
    </lineage>
</organism>
<dbReference type="EMBL" id="KZ613482">
    <property type="protein sequence ID" value="PMD21206.1"/>
    <property type="molecule type" value="Genomic_DNA"/>
</dbReference>
<proteinExistence type="predicted"/>